<evidence type="ECO:0000256" key="1">
    <source>
        <dbReference type="SAM" id="MobiDB-lite"/>
    </source>
</evidence>
<protein>
    <submittedName>
        <fullName evidence="2">Uncharacterized protein</fullName>
    </submittedName>
</protein>
<feature type="region of interest" description="Disordered" evidence="1">
    <location>
        <begin position="1"/>
        <end position="63"/>
    </location>
</feature>
<proteinExistence type="predicted"/>
<organism evidence="2 3">
    <name type="scientific">Merluccius polli</name>
    <name type="common">Benguela hake</name>
    <name type="synonym">Merluccius cadenati</name>
    <dbReference type="NCBI Taxonomy" id="89951"/>
    <lineage>
        <taxon>Eukaryota</taxon>
        <taxon>Metazoa</taxon>
        <taxon>Chordata</taxon>
        <taxon>Craniata</taxon>
        <taxon>Vertebrata</taxon>
        <taxon>Euteleostomi</taxon>
        <taxon>Actinopterygii</taxon>
        <taxon>Neopterygii</taxon>
        <taxon>Teleostei</taxon>
        <taxon>Neoteleostei</taxon>
        <taxon>Acanthomorphata</taxon>
        <taxon>Zeiogadaria</taxon>
        <taxon>Gadariae</taxon>
        <taxon>Gadiformes</taxon>
        <taxon>Gadoidei</taxon>
        <taxon>Merlucciidae</taxon>
        <taxon>Merluccius</taxon>
    </lineage>
</organism>
<evidence type="ECO:0000313" key="3">
    <source>
        <dbReference type="Proteomes" id="UP001174136"/>
    </source>
</evidence>
<keyword evidence="3" id="KW-1185">Reference proteome</keyword>
<dbReference type="AlphaFoldDB" id="A0AA47NAH6"/>
<dbReference type="EMBL" id="JAOPHQ010000293">
    <property type="protein sequence ID" value="KAK0155264.1"/>
    <property type="molecule type" value="Genomic_DNA"/>
</dbReference>
<name>A0AA47NAH6_MERPO</name>
<gene>
    <name evidence="2" type="ORF">N1851_002398</name>
</gene>
<comment type="caution">
    <text evidence="2">The sequence shown here is derived from an EMBL/GenBank/DDBJ whole genome shotgun (WGS) entry which is preliminary data.</text>
</comment>
<feature type="compositionally biased region" description="Polar residues" evidence="1">
    <location>
        <begin position="1"/>
        <end position="27"/>
    </location>
</feature>
<reference evidence="2" key="1">
    <citation type="journal article" date="2023" name="Front. Mar. Sci.">
        <title>A new Merluccius polli reference genome to investigate the effects of global change in West African waters.</title>
        <authorList>
            <person name="Mateo J.L."/>
            <person name="Blanco-Fernandez C."/>
            <person name="Garcia-Vazquez E."/>
            <person name="Machado-Schiaffino G."/>
        </authorList>
    </citation>
    <scope>NUCLEOTIDE SEQUENCE</scope>
    <source>
        <strain evidence="2">C29</strain>
        <tissue evidence="2">Fin</tissue>
    </source>
</reference>
<sequence length="772" mass="82987">MLQSRVNQDSPTTSRALRNSGRTSSTPGALPPRSFLTTSATSAPEIGGPTPESPGPASLPEGVSVGLRRSSKYSFHRSTTSRVEVSSAPSPPYTVLTMHCFPLLRRRMVVQNLFEAVRKSFSMASPNSSHVRVFASVTATAALRLACRYLPAASGVPQAKKFDGIPHRRCPPAGSGIAATAGTDHLAATALVGRLNNGGVEHGPLGLNVPRLPRYIVKALPEVGVEALSDRRLCQTFPADPHDTFGSASSAPLFARVSKTCGRKSDDTTTKSIIELRPRVSWCQAQTTVRIRPPTRRRREATLSSTGVNSNILAPSRGAISIATPARRLSPVATPEWKRVQPLSRRLVPEPLLCVEVRPTISSRNFSTSRTSSGSFPTREVTFHVPRASFCSRGSDRQGPRLRPPPSSHCTRPLWPLLLVVSRREGGPTSSFRAVPGRAPPGHQALAAEPHPQAWLQGEAPATSRGPPQMSNLMLWRPGSFFLFHRHIHLRVWLQSQCRIFTVALKGQHTGRIEVYLSIVISTIPLLGHRIFLFAGTAEAQALLLQLYQQVPLPQLQEELPLFPQPHHDHPPLVALVQLRNLPATNLFPVLPLAHCGLQLDPLPSHLRLHAPHVASCWVEHTSCSGGWCVAAPVVPLARSHRLADPSWVGSGLRMDGDPSGNPIQSTLVLLLALLCSFLHLLVGSVAAPVLLLARPVSPILPATVSQRPLGSDVLPELVYCSAVATIGSWPAPGPGLDAPPISPVPKSQVLAQVSPRASLLLPLGAGIAHPR</sequence>
<accession>A0AA47NAH6</accession>
<evidence type="ECO:0000313" key="2">
    <source>
        <dbReference type="EMBL" id="KAK0155264.1"/>
    </source>
</evidence>
<dbReference type="Proteomes" id="UP001174136">
    <property type="component" value="Unassembled WGS sequence"/>
</dbReference>